<sequence length="126" mass="13854">MAAPPPLHLEDTMAGPEPGTRLATLEDLRKKGAQDITFRSGDHQVRIFLIVHGDEILAYENRCPHAGTPLNLYGPDFFNQSGKLLLCRTHGALFEPTDGQCRRGPCKGQYLRRIAIDIDGDSIVSA</sequence>
<proteinExistence type="predicted"/>
<comment type="caution">
    <text evidence="6">The sequence shown here is derived from an EMBL/GenBank/DDBJ whole genome shotgun (WGS) entry which is preliminary data.</text>
</comment>
<evidence type="ECO:0000256" key="3">
    <source>
        <dbReference type="ARBA" id="ARBA00023004"/>
    </source>
</evidence>
<keyword evidence="2" id="KW-0479">Metal-binding</keyword>
<evidence type="ECO:0000313" key="7">
    <source>
        <dbReference type="Proteomes" id="UP000271227"/>
    </source>
</evidence>
<dbReference type="Proteomes" id="UP000271227">
    <property type="component" value="Unassembled WGS sequence"/>
</dbReference>
<dbReference type="OrthoDB" id="9800776at2"/>
<dbReference type="PROSITE" id="PS51296">
    <property type="entry name" value="RIESKE"/>
    <property type="match status" value="1"/>
</dbReference>
<evidence type="ECO:0000256" key="1">
    <source>
        <dbReference type="ARBA" id="ARBA00022714"/>
    </source>
</evidence>
<dbReference type="InterPro" id="IPR017941">
    <property type="entry name" value="Rieske_2Fe-2S"/>
</dbReference>
<keyword evidence="1" id="KW-0001">2Fe-2S</keyword>
<dbReference type="InParanoid" id="A0A3M0BTM1"/>
<dbReference type="Pfam" id="PF00355">
    <property type="entry name" value="Rieske"/>
    <property type="match status" value="1"/>
</dbReference>
<dbReference type="SUPFAM" id="SSF50022">
    <property type="entry name" value="ISP domain"/>
    <property type="match status" value="1"/>
</dbReference>
<accession>A0A3M0BTM1</accession>
<dbReference type="PANTHER" id="PTHR40261:SF1">
    <property type="entry name" value="RIESKE DOMAIN-CONTAINING PROTEIN"/>
    <property type="match status" value="1"/>
</dbReference>
<dbReference type="PANTHER" id="PTHR40261">
    <property type="match status" value="1"/>
</dbReference>
<feature type="domain" description="Rieske" evidence="5">
    <location>
        <begin position="20"/>
        <end position="125"/>
    </location>
</feature>
<keyword evidence="4" id="KW-0411">Iron-sulfur</keyword>
<keyword evidence="3" id="KW-0408">Iron</keyword>
<dbReference type="EMBL" id="REFR01000017">
    <property type="protein sequence ID" value="RMB00562.1"/>
    <property type="molecule type" value="Genomic_DNA"/>
</dbReference>
<organism evidence="6 7">
    <name type="scientific">Eilatimonas milleporae</name>
    <dbReference type="NCBI Taxonomy" id="911205"/>
    <lineage>
        <taxon>Bacteria</taxon>
        <taxon>Pseudomonadati</taxon>
        <taxon>Pseudomonadota</taxon>
        <taxon>Alphaproteobacteria</taxon>
        <taxon>Kordiimonadales</taxon>
        <taxon>Kordiimonadaceae</taxon>
        <taxon>Eilatimonas</taxon>
    </lineage>
</organism>
<evidence type="ECO:0000259" key="5">
    <source>
        <dbReference type="PROSITE" id="PS51296"/>
    </source>
</evidence>
<dbReference type="RefSeq" id="WP_121940387.1">
    <property type="nucleotide sequence ID" value="NZ_REFR01000017.1"/>
</dbReference>
<dbReference type="GO" id="GO:0051537">
    <property type="term" value="F:2 iron, 2 sulfur cluster binding"/>
    <property type="evidence" value="ECO:0007669"/>
    <property type="project" value="UniProtKB-KW"/>
</dbReference>
<dbReference type="InterPro" id="IPR036922">
    <property type="entry name" value="Rieske_2Fe-2S_sf"/>
</dbReference>
<keyword evidence="7" id="KW-1185">Reference proteome</keyword>
<gene>
    <name evidence="6" type="ORF">BXY39_3749</name>
</gene>
<reference evidence="6 7" key="1">
    <citation type="submission" date="2018-10" db="EMBL/GenBank/DDBJ databases">
        <title>Genomic Encyclopedia of Archaeal and Bacterial Type Strains, Phase II (KMG-II): from individual species to whole genera.</title>
        <authorList>
            <person name="Goeker M."/>
        </authorList>
    </citation>
    <scope>NUCLEOTIDE SEQUENCE [LARGE SCALE GENOMIC DNA]</scope>
    <source>
        <strain evidence="6 7">DSM 25217</strain>
    </source>
</reference>
<evidence type="ECO:0000256" key="2">
    <source>
        <dbReference type="ARBA" id="ARBA00022723"/>
    </source>
</evidence>
<evidence type="ECO:0000256" key="4">
    <source>
        <dbReference type="ARBA" id="ARBA00023014"/>
    </source>
</evidence>
<protein>
    <submittedName>
        <fullName evidence="6">Nitrite reductase/ring-hydroxylating ferredoxin subunit</fullName>
    </submittedName>
</protein>
<dbReference type="GO" id="GO:0046872">
    <property type="term" value="F:metal ion binding"/>
    <property type="evidence" value="ECO:0007669"/>
    <property type="project" value="UniProtKB-KW"/>
</dbReference>
<dbReference type="CDD" id="cd03467">
    <property type="entry name" value="Rieske"/>
    <property type="match status" value="1"/>
</dbReference>
<name>A0A3M0BTM1_9PROT</name>
<dbReference type="Gene3D" id="2.102.10.10">
    <property type="entry name" value="Rieske [2Fe-2S] iron-sulphur domain"/>
    <property type="match status" value="1"/>
</dbReference>
<dbReference type="AlphaFoldDB" id="A0A3M0BTM1"/>
<evidence type="ECO:0000313" key="6">
    <source>
        <dbReference type="EMBL" id="RMB00562.1"/>
    </source>
</evidence>